<accession>A0A9P0L8Y0</accession>
<evidence type="ECO:0000313" key="2">
    <source>
        <dbReference type="Proteomes" id="UP001152888"/>
    </source>
</evidence>
<proteinExistence type="predicted"/>
<gene>
    <name evidence="1" type="ORF">ACAOBT_LOCUS20702</name>
</gene>
<dbReference type="Proteomes" id="UP001152888">
    <property type="component" value="Unassembled WGS sequence"/>
</dbReference>
<protein>
    <submittedName>
        <fullName evidence="1">Uncharacterized protein</fullName>
    </submittedName>
</protein>
<evidence type="ECO:0000313" key="1">
    <source>
        <dbReference type="EMBL" id="CAH1992150.1"/>
    </source>
</evidence>
<dbReference type="AlphaFoldDB" id="A0A9P0L8Y0"/>
<comment type="caution">
    <text evidence="1">The sequence shown here is derived from an EMBL/GenBank/DDBJ whole genome shotgun (WGS) entry which is preliminary data.</text>
</comment>
<keyword evidence="2" id="KW-1185">Reference proteome</keyword>
<reference evidence="1" key="1">
    <citation type="submission" date="2022-03" db="EMBL/GenBank/DDBJ databases">
        <authorList>
            <person name="Sayadi A."/>
        </authorList>
    </citation>
    <scope>NUCLEOTIDE SEQUENCE</scope>
</reference>
<dbReference type="EMBL" id="CAKOFQ010007136">
    <property type="protein sequence ID" value="CAH1992150.1"/>
    <property type="molecule type" value="Genomic_DNA"/>
</dbReference>
<sequence>MKPNKLKRHLETLHTVNDEFSALKERFVYYYNFQHPTFAKQDFRP</sequence>
<organism evidence="1 2">
    <name type="scientific">Acanthoscelides obtectus</name>
    <name type="common">Bean weevil</name>
    <name type="synonym">Bruchus obtectus</name>
    <dbReference type="NCBI Taxonomy" id="200917"/>
    <lineage>
        <taxon>Eukaryota</taxon>
        <taxon>Metazoa</taxon>
        <taxon>Ecdysozoa</taxon>
        <taxon>Arthropoda</taxon>
        <taxon>Hexapoda</taxon>
        <taxon>Insecta</taxon>
        <taxon>Pterygota</taxon>
        <taxon>Neoptera</taxon>
        <taxon>Endopterygota</taxon>
        <taxon>Coleoptera</taxon>
        <taxon>Polyphaga</taxon>
        <taxon>Cucujiformia</taxon>
        <taxon>Chrysomeloidea</taxon>
        <taxon>Chrysomelidae</taxon>
        <taxon>Bruchinae</taxon>
        <taxon>Bruchini</taxon>
        <taxon>Acanthoscelides</taxon>
    </lineage>
</organism>
<name>A0A9P0L8Y0_ACAOB</name>